<dbReference type="AlphaFoldDB" id="A0A0N0DX35"/>
<dbReference type="GeneID" id="26903868"/>
<feature type="region of interest" description="Disordered" evidence="1">
    <location>
        <begin position="609"/>
        <end position="669"/>
    </location>
</feature>
<dbReference type="RefSeq" id="XP_015660974.1">
    <property type="nucleotide sequence ID" value="XM_015800967.1"/>
</dbReference>
<protein>
    <submittedName>
        <fullName evidence="2">Uncharacterized protein</fullName>
    </submittedName>
</protein>
<evidence type="ECO:0000256" key="1">
    <source>
        <dbReference type="SAM" id="MobiDB-lite"/>
    </source>
</evidence>
<name>A0A0N0DX35_LEPPY</name>
<feature type="compositionally biased region" description="Basic and acidic residues" evidence="1">
    <location>
        <begin position="543"/>
        <end position="553"/>
    </location>
</feature>
<feature type="compositionally biased region" description="Polar residues" evidence="1">
    <location>
        <begin position="533"/>
        <end position="542"/>
    </location>
</feature>
<gene>
    <name evidence="2" type="ORF">ABB37_03577</name>
</gene>
<dbReference type="OMA" id="WESSRDD"/>
<keyword evidence="3" id="KW-1185">Reference proteome</keyword>
<reference evidence="2 3" key="1">
    <citation type="submission" date="2015-07" db="EMBL/GenBank/DDBJ databases">
        <title>High-quality genome of monoxenous trypanosomatid Leptomonas pyrrhocoris.</title>
        <authorList>
            <person name="Flegontov P."/>
            <person name="Butenko A."/>
            <person name="Firsov S."/>
            <person name="Vlcek C."/>
            <person name="Logacheva M.D."/>
            <person name="Field M."/>
            <person name="Filatov D."/>
            <person name="Flegontova O."/>
            <person name="Gerasimov E."/>
            <person name="Jackson A.P."/>
            <person name="Kelly S."/>
            <person name="Opperdoes F."/>
            <person name="O'Reilly A."/>
            <person name="Votypka J."/>
            <person name="Yurchenko V."/>
            <person name="Lukes J."/>
        </authorList>
    </citation>
    <scope>NUCLEOTIDE SEQUENCE [LARGE SCALE GENOMIC DNA]</scope>
    <source>
        <strain evidence="2">H10</strain>
    </source>
</reference>
<feature type="region of interest" description="Disordered" evidence="1">
    <location>
        <begin position="248"/>
        <end position="271"/>
    </location>
</feature>
<feature type="compositionally biased region" description="Basic and acidic residues" evidence="1">
    <location>
        <begin position="261"/>
        <end position="271"/>
    </location>
</feature>
<evidence type="ECO:0000313" key="2">
    <source>
        <dbReference type="EMBL" id="KPA82535.1"/>
    </source>
</evidence>
<organism evidence="2 3">
    <name type="scientific">Leptomonas pyrrhocoris</name>
    <name type="common">Firebug parasite</name>
    <dbReference type="NCBI Taxonomy" id="157538"/>
    <lineage>
        <taxon>Eukaryota</taxon>
        <taxon>Discoba</taxon>
        <taxon>Euglenozoa</taxon>
        <taxon>Kinetoplastea</taxon>
        <taxon>Metakinetoplastina</taxon>
        <taxon>Trypanosomatida</taxon>
        <taxon>Trypanosomatidae</taxon>
        <taxon>Leishmaniinae</taxon>
        <taxon>Leptomonas</taxon>
    </lineage>
</organism>
<comment type="caution">
    <text evidence="2">The sequence shown here is derived from an EMBL/GenBank/DDBJ whole genome shotgun (WGS) entry which is preliminary data.</text>
</comment>
<dbReference type="EMBL" id="LGTL01000005">
    <property type="protein sequence ID" value="KPA82534.1"/>
    <property type="molecule type" value="Genomic_DNA"/>
</dbReference>
<dbReference type="RefSeq" id="XP_015660973.1">
    <property type="nucleotide sequence ID" value="XM_015800966.1"/>
</dbReference>
<sequence length="669" mass="73647">MSSTHSASATQESPDALLARLQDSYSLQKRLTVAQKRKQADLELQAAAACYNDLPITLELLSDETATLFTELEHLMEAQQDFTATTSKDVLLLRRIRAAVNRELRQAVSFIEEGYHSGFEKLMQQSCFDRRQSPLVTKPSVSTSNAVAPNVEAKATPAEMPPSTAVLTVREALSEHLSLVAESLAVRLQCEAVRIYLFDEHENLVCAAQFPYRACHADPMHSSALALMTLREVHQTVCRDRLAVNGTLRKPGSASTPSSSPEEKEALSSKPSGVEDIRSCLIFPLFSSWGTGASHGVIHAVNKRFPMVVDSGEKGRSEAPLRGFSVEDEILVSNAARLLGTILSRYPADLFTCTHIGEAIRRRAYPGDNQVGSLSAHLAPTLYDDIGEAAEMAHEALNRTQPRLVYRAPVNTIFASRSATESRRGTFTSLGAGHDASVCTVAFRLRCMNELWASSRDDNTALHHQYRNLEKEAQKTRLLLRNVLDGVATARSMRVSSDVAQYLQTLELYGRSERTERMAAFVADKMLTLSQVKNSDTAASAENSREVDSRVESSQDYALSEEELRRLQRDHARVNTVTVASLHFDGPEGVPSYTSDAAQRREQVRFIDELRRSGADTTHTSGTAGLRRSGKGNGGAAKSPSPQSPMQRLANANRAPRKDAYPFQRPFKL</sequence>
<dbReference type="EMBL" id="LGTL01000005">
    <property type="protein sequence ID" value="KPA82535.1"/>
    <property type="molecule type" value="Genomic_DNA"/>
</dbReference>
<feature type="region of interest" description="Disordered" evidence="1">
    <location>
        <begin position="533"/>
        <end position="556"/>
    </location>
</feature>
<evidence type="ECO:0000313" key="3">
    <source>
        <dbReference type="Proteomes" id="UP000037923"/>
    </source>
</evidence>
<dbReference type="OrthoDB" id="272073at2759"/>
<accession>A0A0N0DX35</accession>
<dbReference type="VEuPathDB" id="TriTrypDB:LpyrH10_05_4370"/>
<dbReference type="Proteomes" id="UP000037923">
    <property type="component" value="Unassembled WGS sequence"/>
</dbReference>
<proteinExistence type="predicted"/>